<dbReference type="AlphaFoldDB" id="A0A1E5JKX3"/>
<evidence type="ECO:0000313" key="1">
    <source>
        <dbReference type="EMBL" id="OEH45197.1"/>
    </source>
</evidence>
<protein>
    <submittedName>
        <fullName evidence="1">Uncharacterized protein</fullName>
    </submittedName>
</protein>
<comment type="caution">
    <text evidence="1">The sequence shown here is derived from an EMBL/GenBank/DDBJ whole genome shotgun (WGS) entry which is preliminary data.</text>
</comment>
<dbReference type="EMBL" id="LSOG01000106">
    <property type="protein sequence ID" value="OEH45197.1"/>
    <property type="molecule type" value="Genomic_DNA"/>
</dbReference>
<organism evidence="1 2">
    <name type="scientific">Legionella parisiensis</name>
    <dbReference type="NCBI Taxonomy" id="45071"/>
    <lineage>
        <taxon>Bacteria</taxon>
        <taxon>Pseudomonadati</taxon>
        <taxon>Pseudomonadota</taxon>
        <taxon>Gammaproteobacteria</taxon>
        <taxon>Legionellales</taxon>
        <taxon>Legionellaceae</taxon>
        <taxon>Legionella</taxon>
    </lineage>
</organism>
<keyword evidence="2" id="KW-1185">Reference proteome</keyword>
<gene>
    <name evidence="1" type="ORF">lpari_03819</name>
</gene>
<proteinExistence type="predicted"/>
<dbReference type="Proteomes" id="UP000095229">
    <property type="component" value="Unassembled WGS sequence"/>
</dbReference>
<reference evidence="1 2" key="1">
    <citation type="submission" date="2016-02" db="EMBL/GenBank/DDBJ databases">
        <title>Secondary metabolites in Legionella.</title>
        <authorList>
            <person name="Tobias N.J."/>
            <person name="Bode H.B."/>
        </authorList>
    </citation>
    <scope>NUCLEOTIDE SEQUENCE [LARGE SCALE GENOMIC DNA]</scope>
    <source>
        <strain evidence="1 2">DSM 19216</strain>
    </source>
</reference>
<evidence type="ECO:0000313" key="2">
    <source>
        <dbReference type="Proteomes" id="UP000095229"/>
    </source>
</evidence>
<sequence>MEKAGSLHYPPACLPFLIEGLLASLASTNQQIEREDPLKKY</sequence>
<accession>A0A1E5JKX3</accession>
<name>A0A1E5JKX3_9GAMM</name>